<keyword evidence="2" id="KW-0472">Membrane</keyword>
<feature type="region of interest" description="Disordered" evidence="1">
    <location>
        <begin position="1"/>
        <end position="66"/>
    </location>
</feature>
<comment type="caution">
    <text evidence="3">The sequence shown here is derived from an EMBL/GenBank/DDBJ whole genome shotgun (WGS) entry which is preliminary data.</text>
</comment>
<name>A0AAD7N7G8_9AGAR</name>
<feature type="transmembrane region" description="Helical" evidence="2">
    <location>
        <begin position="73"/>
        <end position="92"/>
    </location>
</feature>
<keyword evidence="4" id="KW-1185">Reference proteome</keyword>
<reference evidence="3" key="1">
    <citation type="submission" date="2023-03" db="EMBL/GenBank/DDBJ databases">
        <title>Massive genome expansion in bonnet fungi (Mycena s.s.) driven by repeated elements and novel gene families across ecological guilds.</title>
        <authorList>
            <consortium name="Lawrence Berkeley National Laboratory"/>
            <person name="Harder C.B."/>
            <person name="Miyauchi S."/>
            <person name="Viragh M."/>
            <person name="Kuo A."/>
            <person name="Thoen E."/>
            <person name="Andreopoulos B."/>
            <person name="Lu D."/>
            <person name="Skrede I."/>
            <person name="Drula E."/>
            <person name="Henrissat B."/>
            <person name="Morin E."/>
            <person name="Kohler A."/>
            <person name="Barry K."/>
            <person name="LaButti K."/>
            <person name="Morin E."/>
            <person name="Salamov A."/>
            <person name="Lipzen A."/>
            <person name="Mereny Z."/>
            <person name="Hegedus B."/>
            <person name="Baldrian P."/>
            <person name="Stursova M."/>
            <person name="Weitz H."/>
            <person name="Taylor A."/>
            <person name="Grigoriev I.V."/>
            <person name="Nagy L.G."/>
            <person name="Martin F."/>
            <person name="Kauserud H."/>
        </authorList>
    </citation>
    <scope>NUCLEOTIDE SEQUENCE</scope>
    <source>
        <strain evidence="3">CBHHK182m</strain>
    </source>
</reference>
<keyword evidence="2" id="KW-1133">Transmembrane helix</keyword>
<sequence>MLLPNRHKYDPRPAAMMRQRYTQLPSSEENDARGPTTPNPASFDDDEEERLTRPPRIIYPHDPRFDRPPPPTWQRVAIILAIIISAGLAVWLQNGFWIGTII</sequence>
<gene>
    <name evidence="3" type="ORF">B0H16DRAFT_1725383</name>
</gene>
<evidence type="ECO:0000313" key="4">
    <source>
        <dbReference type="Proteomes" id="UP001215598"/>
    </source>
</evidence>
<dbReference type="Proteomes" id="UP001215598">
    <property type="component" value="Unassembled WGS sequence"/>
</dbReference>
<dbReference type="EMBL" id="JARKIB010000072">
    <property type="protein sequence ID" value="KAJ7748564.1"/>
    <property type="molecule type" value="Genomic_DNA"/>
</dbReference>
<keyword evidence="2" id="KW-0812">Transmembrane</keyword>
<organism evidence="3 4">
    <name type="scientific">Mycena metata</name>
    <dbReference type="NCBI Taxonomy" id="1033252"/>
    <lineage>
        <taxon>Eukaryota</taxon>
        <taxon>Fungi</taxon>
        <taxon>Dikarya</taxon>
        <taxon>Basidiomycota</taxon>
        <taxon>Agaricomycotina</taxon>
        <taxon>Agaricomycetes</taxon>
        <taxon>Agaricomycetidae</taxon>
        <taxon>Agaricales</taxon>
        <taxon>Marasmiineae</taxon>
        <taxon>Mycenaceae</taxon>
        <taxon>Mycena</taxon>
    </lineage>
</organism>
<evidence type="ECO:0000256" key="2">
    <source>
        <dbReference type="SAM" id="Phobius"/>
    </source>
</evidence>
<proteinExistence type="predicted"/>
<protein>
    <submittedName>
        <fullName evidence="3">Uncharacterized protein</fullName>
    </submittedName>
</protein>
<dbReference type="AlphaFoldDB" id="A0AAD7N7G8"/>
<evidence type="ECO:0000313" key="3">
    <source>
        <dbReference type="EMBL" id="KAJ7748564.1"/>
    </source>
</evidence>
<evidence type="ECO:0000256" key="1">
    <source>
        <dbReference type="SAM" id="MobiDB-lite"/>
    </source>
</evidence>
<accession>A0AAD7N7G8</accession>